<evidence type="ECO:0008006" key="5">
    <source>
        <dbReference type="Google" id="ProtNLM"/>
    </source>
</evidence>
<name>A0A0C3N967_PISTI</name>
<keyword evidence="1" id="KW-0210">Decarboxylase</keyword>
<dbReference type="InterPro" id="IPR003817">
    <property type="entry name" value="PS_Dcarbxylase"/>
</dbReference>
<keyword evidence="4" id="KW-1185">Reference proteome</keyword>
<dbReference type="GO" id="GO:0005739">
    <property type="term" value="C:mitochondrion"/>
    <property type="evidence" value="ECO:0007669"/>
    <property type="project" value="TreeGrafter"/>
</dbReference>
<sequence>MVKRLQNLFVLNERVTLLGRWRYGFFSMIPVGAINVGSIKINFDTALHKNLRVQLLPPGTYNEAVYLAASLLLNGQPLTTVQEMGGFCLGSMIVLVFEAPRTFEFAIKSGQKVKVGNQPGDVPGAFIMVGKEMIPLKEKTE</sequence>
<dbReference type="Proteomes" id="UP000054217">
    <property type="component" value="Unassembled WGS sequence"/>
</dbReference>
<proteinExistence type="predicted"/>
<reference evidence="3 4" key="1">
    <citation type="submission" date="2014-04" db="EMBL/GenBank/DDBJ databases">
        <authorList>
            <consortium name="DOE Joint Genome Institute"/>
            <person name="Kuo A."/>
            <person name="Kohler A."/>
            <person name="Costa M.D."/>
            <person name="Nagy L.G."/>
            <person name="Floudas D."/>
            <person name="Copeland A."/>
            <person name="Barry K.W."/>
            <person name="Cichocki N."/>
            <person name="Veneault-Fourrey C."/>
            <person name="LaButti K."/>
            <person name="Lindquist E.A."/>
            <person name="Lipzen A."/>
            <person name="Lundell T."/>
            <person name="Morin E."/>
            <person name="Murat C."/>
            <person name="Sun H."/>
            <person name="Tunlid A."/>
            <person name="Henrissat B."/>
            <person name="Grigoriev I.V."/>
            <person name="Hibbett D.S."/>
            <person name="Martin F."/>
            <person name="Nordberg H.P."/>
            <person name="Cantor M.N."/>
            <person name="Hua S.X."/>
        </authorList>
    </citation>
    <scope>NUCLEOTIDE SEQUENCE [LARGE SCALE GENOMIC DNA]</scope>
    <source>
        <strain evidence="3 4">Marx 270</strain>
    </source>
</reference>
<evidence type="ECO:0000313" key="4">
    <source>
        <dbReference type="Proteomes" id="UP000054217"/>
    </source>
</evidence>
<dbReference type="PANTHER" id="PTHR10067:SF6">
    <property type="entry name" value="PHOSPHATIDYLSERINE DECARBOXYLASE PROENZYME, MITOCHONDRIAL"/>
    <property type="match status" value="1"/>
</dbReference>
<evidence type="ECO:0000256" key="2">
    <source>
        <dbReference type="ARBA" id="ARBA00023239"/>
    </source>
</evidence>
<organism evidence="3 4">
    <name type="scientific">Pisolithus tinctorius Marx 270</name>
    <dbReference type="NCBI Taxonomy" id="870435"/>
    <lineage>
        <taxon>Eukaryota</taxon>
        <taxon>Fungi</taxon>
        <taxon>Dikarya</taxon>
        <taxon>Basidiomycota</taxon>
        <taxon>Agaricomycotina</taxon>
        <taxon>Agaricomycetes</taxon>
        <taxon>Agaricomycetidae</taxon>
        <taxon>Boletales</taxon>
        <taxon>Sclerodermatineae</taxon>
        <taxon>Pisolithaceae</taxon>
        <taxon>Pisolithus</taxon>
    </lineage>
</organism>
<accession>A0A0C3N967</accession>
<evidence type="ECO:0000256" key="1">
    <source>
        <dbReference type="ARBA" id="ARBA00022793"/>
    </source>
</evidence>
<dbReference type="EMBL" id="KN832026">
    <property type="protein sequence ID" value="KIN97619.1"/>
    <property type="molecule type" value="Genomic_DNA"/>
</dbReference>
<keyword evidence="2" id="KW-0456">Lyase</keyword>
<dbReference type="AlphaFoldDB" id="A0A0C3N967"/>
<dbReference type="GO" id="GO:0006646">
    <property type="term" value="P:phosphatidylethanolamine biosynthetic process"/>
    <property type="evidence" value="ECO:0007669"/>
    <property type="project" value="TreeGrafter"/>
</dbReference>
<dbReference type="STRING" id="870435.A0A0C3N967"/>
<dbReference type="GO" id="GO:0004609">
    <property type="term" value="F:phosphatidylserine decarboxylase activity"/>
    <property type="evidence" value="ECO:0007669"/>
    <property type="project" value="InterPro"/>
</dbReference>
<dbReference type="InParanoid" id="A0A0C3N967"/>
<dbReference type="HOGENOM" id="CLU_152090_0_0_1"/>
<protein>
    <recommendedName>
        <fullName evidence="5">Phosphatidylserine decarboxylase</fullName>
    </recommendedName>
</protein>
<dbReference type="OrthoDB" id="4330at2759"/>
<gene>
    <name evidence="3" type="ORF">M404DRAFT_970474</name>
</gene>
<evidence type="ECO:0000313" key="3">
    <source>
        <dbReference type="EMBL" id="KIN97619.1"/>
    </source>
</evidence>
<dbReference type="Pfam" id="PF02666">
    <property type="entry name" value="PS_Dcarbxylase"/>
    <property type="match status" value="1"/>
</dbReference>
<dbReference type="PANTHER" id="PTHR10067">
    <property type="entry name" value="PHOSPHATIDYLSERINE DECARBOXYLASE"/>
    <property type="match status" value="1"/>
</dbReference>
<reference evidence="4" key="2">
    <citation type="submission" date="2015-01" db="EMBL/GenBank/DDBJ databases">
        <title>Evolutionary Origins and Diversification of the Mycorrhizal Mutualists.</title>
        <authorList>
            <consortium name="DOE Joint Genome Institute"/>
            <consortium name="Mycorrhizal Genomics Consortium"/>
            <person name="Kohler A."/>
            <person name="Kuo A."/>
            <person name="Nagy L.G."/>
            <person name="Floudas D."/>
            <person name="Copeland A."/>
            <person name="Barry K.W."/>
            <person name="Cichocki N."/>
            <person name="Veneault-Fourrey C."/>
            <person name="LaButti K."/>
            <person name="Lindquist E.A."/>
            <person name="Lipzen A."/>
            <person name="Lundell T."/>
            <person name="Morin E."/>
            <person name="Murat C."/>
            <person name="Riley R."/>
            <person name="Ohm R."/>
            <person name="Sun H."/>
            <person name="Tunlid A."/>
            <person name="Henrissat B."/>
            <person name="Grigoriev I.V."/>
            <person name="Hibbett D.S."/>
            <person name="Martin F."/>
        </authorList>
    </citation>
    <scope>NUCLEOTIDE SEQUENCE [LARGE SCALE GENOMIC DNA]</scope>
    <source>
        <strain evidence="4">Marx 270</strain>
    </source>
</reference>